<feature type="region of interest" description="Disordered" evidence="1">
    <location>
        <begin position="692"/>
        <end position="722"/>
    </location>
</feature>
<dbReference type="CDD" id="cd00198">
    <property type="entry name" value="vWFA"/>
    <property type="match status" value="1"/>
</dbReference>
<name>A0A8U0U6W4_SALNM</name>
<reference evidence="4" key="1">
    <citation type="submission" date="2025-08" db="UniProtKB">
        <authorList>
            <consortium name="RefSeq"/>
        </authorList>
    </citation>
    <scope>IDENTIFICATION</scope>
    <source>
        <tissue evidence="4">White muscle</tissue>
    </source>
</reference>
<dbReference type="InterPro" id="IPR002035">
    <property type="entry name" value="VWF_A"/>
</dbReference>
<dbReference type="GeneID" id="120040632"/>
<dbReference type="KEGG" id="snh:120040632"/>
<dbReference type="SMART" id="SM00327">
    <property type="entry name" value="VWA"/>
    <property type="match status" value="1"/>
</dbReference>
<proteinExistence type="predicted"/>
<evidence type="ECO:0000256" key="1">
    <source>
        <dbReference type="SAM" id="MobiDB-lite"/>
    </source>
</evidence>
<organism evidence="3 4">
    <name type="scientific">Salvelinus namaycush</name>
    <name type="common">Lake trout</name>
    <name type="synonym">Salmo namaycush</name>
    <dbReference type="NCBI Taxonomy" id="8040"/>
    <lineage>
        <taxon>Eukaryota</taxon>
        <taxon>Metazoa</taxon>
        <taxon>Chordata</taxon>
        <taxon>Craniata</taxon>
        <taxon>Vertebrata</taxon>
        <taxon>Euteleostomi</taxon>
        <taxon>Actinopterygii</taxon>
        <taxon>Neopterygii</taxon>
        <taxon>Teleostei</taxon>
        <taxon>Protacanthopterygii</taxon>
        <taxon>Salmoniformes</taxon>
        <taxon>Salmonidae</taxon>
        <taxon>Salmoninae</taxon>
        <taxon>Salvelinus</taxon>
    </lineage>
</organism>
<gene>
    <name evidence="4" type="primary">vwa3a</name>
</gene>
<dbReference type="Gene3D" id="3.40.50.410">
    <property type="entry name" value="von Willebrand factor, type A domain"/>
    <property type="match status" value="1"/>
</dbReference>
<feature type="domain" description="VWFA" evidence="2">
    <location>
        <begin position="988"/>
        <end position="1158"/>
    </location>
</feature>
<dbReference type="PANTHER" id="PTHR46478:SF1">
    <property type="entry name" value="VON WILLEBRAND FACTOR A DOMAIN-CONTAINING PROTEIN 3A"/>
    <property type="match status" value="1"/>
</dbReference>
<evidence type="ECO:0000313" key="4">
    <source>
        <dbReference type="RefSeq" id="XP_038841640.1"/>
    </source>
</evidence>
<protein>
    <submittedName>
        <fullName evidence="4">von Willebrand factor A domain-containing protein 3A</fullName>
    </submittedName>
</protein>
<dbReference type="PANTHER" id="PTHR46478">
    <property type="entry name" value="VON WILLEBRAND FACTOR A DOMAIN-CONTAINING PROTEIN 3A"/>
    <property type="match status" value="1"/>
</dbReference>
<sequence>MEAASTSLRDDCPPWEDVSLSAPHRDDGLLVTHVNQTQDLLRSQGQAAEWKSSSDWLLTHSLYSSGLSLSTLLSHGTTKISAGEDGGLSRQLEITAAALIHFDFQLYQAIELYHGRIRWLNQGSMKVFGLVKGSRVGVIVDTSDVNCTKDRLPDLQRNLLSLIEEQLSCKRQLYLMSCGTETSSLWDGPRDVDTFRLQEACDWVDELGARGGCNLLQALKRGLGLGCTQLDSLVIVLGSSPDQTSDALFDYATVKRLAEVTRGRHHIFSASLGVVDSSTDVELLWTEIKAARELLGHTEALRQGRLGEMNVTVVGQQISTELDSFSLSPSLPRPPNHNVPLSIKPPGVPPSSSADWLRNHGLKAKRLGLYQVLSPNAYSLLEGFVPILNKTVSSTVHEKAMVQFEWHDGTVKNVHVDLPLIYHYQKQLMSAVAVLERRVQWLSSGSRQIWGTVCEQRVVIVVDMSMMIPGFSLHIQHSLRVLLEEQLANKHSFNIIAFGSAVRAWRERLALTSPENLQEAWQWVQGLQCSGSRNTMAALRLPLEGDLHGGGTLPLTPSPLLPPSPPLTQGLYLFTSGVPDQEIATVSSYVSECCSGRPLRLHICLLTGEETEAQTEAQTEGCPPPHHATREETAGALRELAQAGNGRFHWISETGILESDDITALIGEMERAATYWQKSAMLVDSLTQKSDCRCPGEDLSPGDKAPAQSPLAWRRRDRPLPPPRPTALTLARLVHHHPVSQGQGFSPGTSSPRQPGLGILPWYITTPSARIRDSPLPGSGFLPWYIITPSAKVRVSPLRYIITPSARVRDSPLVHHHPVSQVQPMTGWGPVETKAKQRKPSQVSQSVFYLEDGNLGVVFKSYPKPKSVRKSIPLVTLPKQEEICSTNRWLKRFSIKRQKLDIYKLVSGPDCTHHKKLVPSVLKRVSAKYCSIFPSVHINGMVKHLQLTPGELKQYLTQTERLLLRYIQRLQWLLSGSRCVFGTVLEREVCVLLDVSGSMAPCLGELKTKLASLIWEQLHHNTVRFSLLAFSEGVKVWRLALQEPTEEACRDAVQWAYQLNTHGGTNTLEALQTGCGFGDSVGLYLLSDGKPDSSCSLVLKETERLTTGNHITIHTVSFNCTDSSANDFLKKLAHQTGGRYHRCHDNVDALSGLLESGLRDGDEPTLPALEGDDLRRLAQEIDKLRHFRKQAQVFRFVLQ</sequence>
<dbReference type="SUPFAM" id="SSF53300">
    <property type="entry name" value="vWA-like"/>
    <property type="match status" value="2"/>
</dbReference>
<dbReference type="PROSITE" id="PS50234">
    <property type="entry name" value="VWFA"/>
    <property type="match status" value="1"/>
</dbReference>
<evidence type="ECO:0000313" key="3">
    <source>
        <dbReference type="Proteomes" id="UP000808372"/>
    </source>
</evidence>
<dbReference type="Proteomes" id="UP000808372">
    <property type="component" value="Unplaced"/>
</dbReference>
<dbReference type="AlphaFoldDB" id="A0A8U0U6W4"/>
<dbReference type="InterPro" id="IPR036465">
    <property type="entry name" value="vWFA_dom_sf"/>
</dbReference>
<dbReference type="RefSeq" id="XP_038841640.1">
    <property type="nucleotide sequence ID" value="XM_038985712.1"/>
</dbReference>
<keyword evidence="3" id="KW-1185">Reference proteome</keyword>
<accession>A0A8U0U6W4</accession>
<dbReference type="CTD" id="146177"/>
<evidence type="ECO:0000259" key="2">
    <source>
        <dbReference type="PROSITE" id="PS50234"/>
    </source>
</evidence>
<dbReference type="Pfam" id="PF13768">
    <property type="entry name" value="VWA_3"/>
    <property type="match status" value="3"/>
</dbReference>